<reference evidence="2 3" key="1">
    <citation type="submission" date="2018-04" db="EMBL/GenBank/DDBJ databases">
        <title>Polynucleobacter sp. LimPoW16 genome.</title>
        <authorList>
            <person name="Hahn M.W."/>
        </authorList>
    </citation>
    <scope>NUCLEOTIDE SEQUENCE [LARGE SCALE GENOMIC DNA]</scope>
    <source>
        <strain evidence="2 3">LimPoW16</strain>
    </source>
</reference>
<feature type="transmembrane region" description="Helical" evidence="1">
    <location>
        <begin position="142"/>
        <end position="161"/>
    </location>
</feature>
<keyword evidence="1" id="KW-0472">Membrane</keyword>
<evidence type="ECO:0000256" key="1">
    <source>
        <dbReference type="SAM" id="Phobius"/>
    </source>
</evidence>
<feature type="transmembrane region" description="Helical" evidence="1">
    <location>
        <begin position="86"/>
        <end position="106"/>
    </location>
</feature>
<dbReference type="Proteomes" id="UP000500806">
    <property type="component" value="Chromosome"/>
</dbReference>
<keyword evidence="1" id="KW-1133">Transmembrane helix</keyword>
<dbReference type="KEGG" id="pani:DCO16_05935"/>
<organism evidence="2 3">
    <name type="scientific">Polynucleobacter antarcticus</name>
    <dbReference type="NCBI Taxonomy" id="1743162"/>
    <lineage>
        <taxon>Bacteria</taxon>
        <taxon>Pseudomonadati</taxon>
        <taxon>Pseudomonadota</taxon>
        <taxon>Betaproteobacteria</taxon>
        <taxon>Burkholderiales</taxon>
        <taxon>Burkholderiaceae</taxon>
        <taxon>Polynucleobacter</taxon>
    </lineage>
</organism>
<feature type="transmembrane region" description="Helical" evidence="1">
    <location>
        <begin position="25"/>
        <end position="46"/>
    </location>
</feature>
<dbReference type="AlphaFoldDB" id="A0A6M9PXP6"/>
<gene>
    <name evidence="2" type="ORF">DCO16_05935</name>
</gene>
<name>A0A6M9PXP6_9BURK</name>
<dbReference type="RefSeq" id="WP_173942797.1">
    <property type="nucleotide sequence ID" value="NZ_CBCSCD010000001.1"/>
</dbReference>
<accession>A0A6M9PXP6</accession>
<keyword evidence="1" id="KW-0812">Transmembrane</keyword>
<keyword evidence="3" id="KW-1185">Reference proteome</keyword>
<evidence type="ECO:0000313" key="3">
    <source>
        <dbReference type="Proteomes" id="UP000500806"/>
    </source>
</evidence>
<sequence length="176" mass="19492">MFKDRQHKQASTSLEIKIKDEAKKALFLTAYFGVWFCAISFLGAALLHQNPILITMFGFALLKAALCAKFMLLGQAMFPIQLNKEHGIIGSLIGASLFYLVVVLILSALEEGVKALIHGHAFVPALLHFFDLNPMKLAAQSIIYWLIVWPCLIFSGLKLSLGDEATHDMLFGSPKK</sequence>
<proteinExistence type="predicted"/>
<evidence type="ECO:0000313" key="2">
    <source>
        <dbReference type="EMBL" id="QKM62636.1"/>
    </source>
</evidence>
<feature type="transmembrane region" description="Helical" evidence="1">
    <location>
        <begin position="52"/>
        <end position="74"/>
    </location>
</feature>
<dbReference type="EMBL" id="CP028941">
    <property type="protein sequence ID" value="QKM62636.1"/>
    <property type="molecule type" value="Genomic_DNA"/>
</dbReference>
<protein>
    <submittedName>
        <fullName evidence="2">Uncharacterized protein</fullName>
    </submittedName>
</protein>